<organism evidence="3 4">
    <name type="scientific">Alistipes intestinihominis</name>
    <dbReference type="NCBI Taxonomy" id="3133172"/>
    <lineage>
        <taxon>Bacteria</taxon>
        <taxon>Pseudomonadati</taxon>
        <taxon>Bacteroidota</taxon>
        <taxon>Bacteroidia</taxon>
        <taxon>Bacteroidales</taxon>
        <taxon>Rikenellaceae</taxon>
        <taxon>Alistipes</taxon>
    </lineage>
</organism>
<gene>
    <name evidence="3" type="ORF">WMO46_14060</name>
</gene>
<dbReference type="PANTHER" id="PTHR42947">
    <property type="entry name" value="COB--COM HETERODISULFIDE REDUCTASE SUBUNIT B 1"/>
    <property type="match status" value="1"/>
</dbReference>
<keyword evidence="1" id="KW-0560">Oxidoreductase</keyword>
<evidence type="ECO:0000256" key="1">
    <source>
        <dbReference type="ARBA" id="ARBA00023002"/>
    </source>
</evidence>
<dbReference type="GeneID" id="78179235"/>
<dbReference type="InterPro" id="IPR004017">
    <property type="entry name" value="Cys_rich_dom"/>
</dbReference>
<proteinExistence type="predicted"/>
<evidence type="ECO:0000259" key="2">
    <source>
        <dbReference type="Pfam" id="PF02754"/>
    </source>
</evidence>
<protein>
    <submittedName>
        <fullName evidence="3">Heterodisulfide reductase-related iron-sulfur binding cluster</fullName>
    </submittedName>
</protein>
<name>A0ABV1H1N2_9BACT</name>
<evidence type="ECO:0000313" key="4">
    <source>
        <dbReference type="Proteomes" id="UP001460202"/>
    </source>
</evidence>
<dbReference type="PANTHER" id="PTHR42947:SF1">
    <property type="entry name" value="COB--COM HETERODISULFIDE REDUCTASE SUBUNIT B 1"/>
    <property type="match status" value="1"/>
</dbReference>
<accession>A0ABV1H1N2</accession>
<evidence type="ECO:0000313" key="3">
    <source>
        <dbReference type="EMBL" id="MEQ2546068.1"/>
    </source>
</evidence>
<dbReference type="Proteomes" id="UP001460202">
    <property type="component" value="Unassembled WGS sequence"/>
</dbReference>
<comment type="caution">
    <text evidence="3">The sequence shown here is derived from an EMBL/GenBank/DDBJ whole genome shotgun (WGS) entry which is preliminary data.</text>
</comment>
<feature type="domain" description="Cysteine-rich" evidence="2">
    <location>
        <begin position="175"/>
        <end position="267"/>
    </location>
</feature>
<dbReference type="Pfam" id="PF02754">
    <property type="entry name" value="CCG"/>
    <property type="match status" value="1"/>
</dbReference>
<dbReference type="InterPro" id="IPR051278">
    <property type="entry name" value="HdrB/HdrD_reductase"/>
</dbReference>
<dbReference type="RefSeq" id="WP_129650633.1">
    <property type="nucleotide sequence ID" value="NZ_JBBMFL010000020.1"/>
</dbReference>
<sequence>MTMKRKSWQDYQKEIADDRYYYARSCIRQNFFPGSEKLFIDMLHNDLGKDLLDDPKHSSCTGIGYHSDIVPLETIMTVVARQFALMNEAGYENLVTSCITSFGVYTEILATWNEFPETEEKARENLWKATKREFRKPASLAHTSDVVFHFREEIAARAKKRLVNAVTGEPLKVVEHIGCHYAKIFPKSGIGGSEFPYVLAGMVESWGGECVDYPERRHCCGFGFRNYLVQANRGYSIANSHKKLESMAPYKPDFIVANCPGCAMFLDKWQYAIAEMEGTTYGQNGHGIPVLTYEEMAGLVLGYDPWELGMQMHQVDVEPLLDKMGIEYDPAAKYLGRNGKYIGKPASAVVNCCPTDTIYDIRE</sequence>
<dbReference type="EMBL" id="JBBMFL010000020">
    <property type="protein sequence ID" value="MEQ2546068.1"/>
    <property type="molecule type" value="Genomic_DNA"/>
</dbReference>
<keyword evidence="4" id="KW-1185">Reference proteome</keyword>
<reference evidence="3 4" key="1">
    <citation type="submission" date="2024-03" db="EMBL/GenBank/DDBJ databases">
        <title>Human intestinal bacterial collection.</title>
        <authorList>
            <person name="Pauvert C."/>
            <person name="Hitch T.C.A."/>
            <person name="Clavel T."/>
        </authorList>
    </citation>
    <scope>NUCLEOTIDE SEQUENCE [LARGE SCALE GENOMIC DNA]</scope>
    <source>
        <strain evidence="3 4">CLA-KB-H122</strain>
    </source>
</reference>